<dbReference type="Proteomes" id="UP000678499">
    <property type="component" value="Unassembled WGS sequence"/>
</dbReference>
<dbReference type="SMART" id="SM00093">
    <property type="entry name" value="SERPIN"/>
    <property type="match status" value="1"/>
</dbReference>
<feature type="domain" description="Serpin" evidence="6">
    <location>
        <begin position="36"/>
        <end position="395"/>
    </location>
</feature>
<dbReference type="SUPFAM" id="SSF56574">
    <property type="entry name" value="Serpins"/>
    <property type="match status" value="1"/>
</dbReference>
<proteinExistence type="inferred from homology"/>
<evidence type="ECO:0000256" key="2">
    <source>
        <dbReference type="ARBA" id="ARBA00022690"/>
    </source>
</evidence>
<dbReference type="InterPro" id="IPR036186">
    <property type="entry name" value="Serpin_sf"/>
</dbReference>
<dbReference type="Gene3D" id="3.30.497.10">
    <property type="entry name" value="Antithrombin, subunit I, domain 2"/>
    <property type="match status" value="1"/>
</dbReference>
<dbReference type="EMBL" id="CAJPEX010000325">
    <property type="protein sequence ID" value="CAG0915101.1"/>
    <property type="molecule type" value="Genomic_DNA"/>
</dbReference>
<dbReference type="GO" id="GO:0005615">
    <property type="term" value="C:extracellular space"/>
    <property type="evidence" value="ECO:0007669"/>
    <property type="project" value="InterPro"/>
</dbReference>
<dbReference type="AlphaFoldDB" id="A0A7R9GBS3"/>
<evidence type="ECO:0000256" key="5">
    <source>
        <dbReference type="SAM" id="SignalP"/>
    </source>
</evidence>
<gene>
    <name evidence="7" type="ORF">NMOB1V02_LOCUS2759</name>
</gene>
<feature type="signal peptide" evidence="5">
    <location>
        <begin position="1"/>
        <end position="21"/>
    </location>
</feature>
<evidence type="ECO:0000256" key="3">
    <source>
        <dbReference type="ARBA" id="ARBA00022900"/>
    </source>
</evidence>
<keyword evidence="3" id="KW-0722">Serine protease inhibitor</keyword>
<evidence type="ECO:0000313" key="7">
    <source>
        <dbReference type="EMBL" id="CAD7274949.1"/>
    </source>
</evidence>
<dbReference type="PROSITE" id="PS00284">
    <property type="entry name" value="SERPIN"/>
    <property type="match status" value="1"/>
</dbReference>
<dbReference type="GO" id="GO:0004867">
    <property type="term" value="F:serine-type endopeptidase inhibitor activity"/>
    <property type="evidence" value="ECO:0007669"/>
    <property type="project" value="UniProtKB-KW"/>
</dbReference>
<accession>A0A7R9GBS3</accession>
<comment type="similarity">
    <text evidence="1 4">Belongs to the serpin family.</text>
</comment>
<dbReference type="InterPro" id="IPR023795">
    <property type="entry name" value="Serpin_CS"/>
</dbReference>
<feature type="chain" id="PRO_5036210720" description="Serpin domain-containing protein" evidence="5">
    <location>
        <begin position="22"/>
        <end position="400"/>
    </location>
</feature>
<dbReference type="PANTHER" id="PTHR11461">
    <property type="entry name" value="SERINE PROTEASE INHIBITOR, SERPIN"/>
    <property type="match status" value="1"/>
</dbReference>
<evidence type="ECO:0000256" key="1">
    <source>
        <dbReference type="ARBA" id="ARBA00009500"/>
    </source>
</evidence>
<dbReference type="PANTHER" id="PTHR11461:SF211">
    <property type="entry name" value="GH10112P-RELATED"/>
    <property type="match status" value="1"/>
</dbReference>
<sequence length="400" mass="44836">MAILNFCVLLVVICFASGSSSLKTEQVQLTSLKFAADIYSQLLEKNTQGNVLFSPLSISLALTMLNEGARANSTSQLRSALGLGLDDEKIRRAFKSVVDKIEVRKGSVSLDIAAKLYFSNSSGFAIQDSFKRTLTNDYDSDVESLNFNSSEDARSHINHWIEQRTHGKIKDLLPNGSINSNTKIVLANAVHFKGSWEQPFDKSHTEKQDFHISPNKIIQVDMMRLFDGLFLTMENEDVYAVDIPYQGEEFWMTVIVPKKRYGLKDIEKTLNETILHEYLWGGRSRERLRLKVPKFQIVSSFGLRKILEEMGIKDVFNPHAANLSGISDKQLFVDEGYHKAFIRVDEDGSEAAAATGGVLHLYSLPAEMAVDQPFFLAIKHIGVMDPIFFGRVGDPTEAET</sequence>
<reference evidence="7" key="1">
    <citation type="submission" date="2020-11" db="EMBL/GenBank/DDBJ databases">
        <authorList>
            <person name="Tran Van P."/>
        </authorList>
    </citation>
    <scope>NUCLEOTIDE SEQUENCE</scope>
</reference>
<keyword evidence="5" id="KW-0732">Signal</keyword>
<dbReference type="InterPro" id="IPR042178">
    <property type="entry name" value="Serpin_sf_1"/>
</dbReference>
<dbReference type="OrthoDB" id="6347071at2759"/>
<dbReference type="InterPro" id="IPR023796">
    <property type="entry name" value="Serpin_dom"/>
</dbReference>
<dbReference type="Pfam" id="PF00079">
    <property type="entry name" value="Serpin"/>
    <property type="match status" value="1"/>
</dbReference>
<dbReference type="InterPro" id="IPR000215">
    <property type="entry name" value="Serpin_fam"/>
</dbReference>
<evidence type="ECO:0000313" key="8">
    <source>
        <dbReference type="Proteomes" id="UP000678499"/>
    </source>
</evidence>
<evidence type="ECO:0000256" key="4">
    <source>
        <dbReference type="RuleBase" id="RU000411"/>
    </source>
</evidence>
<dbReference type="CDD" id="cd00172">
    <property type="entry name" value="serpin"/>
    <property type="match status" value="1"/>
</dbReference>
<keyword evidence="8" id="KW-1185">Reference proteome</keyword>
<name>A0A7R9GBS3_9CRUS</name>
<protein>
    <recommendedName>
        <fullName evidence="6">Serpin domain-containing protein</fullName>
    </recommendedName>
</protein>
<evidence type="ECO:0000259" key="6">
    <source>
        <dbReference type="SMART" id="SM00093"/>
    </source>
</evidence>
<dbReference type="EMBL" id="OA882362">
    <property type="protein sequence ID" value="CAD7274949.1"/>
    <property type="molecule type" value="Genomic_DNA"/>
</dbReference>
<dbReference type="Gene3D" id="2.30.39.10">
    <property type="entry name" value="Alpha-1-antitrypsin, domain 1"/>
    <property type="match status" value="1"/>
</dbReference>
<organism evidence="7">
    <name type="scientific">Notodromas monacha</name>
    <dbReference type="NCBI Taxonomy" id="399045"/>
    <lineage>
        <taxon>Eukaryota</taxon>
        <taxon>Metazoa</taxon>
        <taxon>Ecdysozoa</taxon>
        <taxon>Arthropoda</taxon>
        <taxon>Crustacea</taxon>
        <taxon>Oligostraca</taxon>
        <taxon>Ostracoda</taxon>
        <taxon>Podocopa</taxon>
        <taxon>Podocopida</taxon>
        <taxon>Cypridocopina</taxon>
        <taxon>Cypridoidea</taxon>
        <taxon>Cyprididae</taxon>
        <taxon>Notodromas</taxon>
    </lineage>
</organism>
<dbReference type="InterPro" id="IPR042185">
    <property type="entry name" value="Serpin_sf_2"/>
</dbReference>
<keyword evidence="2" id="KW-0646">Protease inhibitor</keyword>